<dbReference type="OrthoDB" id="9810277at2"/>
<evidence type="ECO:0000313" key="1">
    <source>
        <dbReference type="EMBL" id="GAD86403.1"/>
    </source>
</evidence>
<dbReference type="AlphaFoldDB" id="U5EJ82"/>
<dbReference type="PANTHER" id="PTHR43883">
    <property type="entry name" value="SLR0207 PROTEIN"/>
    <property type="match status" value="1"/>
</dbReference>
<dbReference type="STRING" id="1824.SAMN05444423_102219"/>
<dbReference type="eggNOG" id="COG2187">
    <property type="taxonomic scope" value="Bacteria"/>
</dbReference>
<dbReference type="InterPro" id="IPR027417">
    <property type="entry name" value="P-loop_NTPase"/>
</dbReference>
<evidence type="ECO:0000313" key="2">
    <source>
        <dbReference type="Proteomes" id="UP000017048"/>
    </source>
</evidence>
<dbReference type="Pfam" id="PF13671">
    <property type="entry name" value="AAA_33"/>
    <property type="match status" value="1"/>
</dbReference>
<dbReference type="InterPro" id="IPR052732">
    <property type="entry name" value="Cell-binding_unc_protein"/>
</dbReference>
<dbReference type="GeneID" id="91517257"/>
<organism evidence="1 2">
    <name type="scientific">Nocardia asteroides NBRC 15531</name>
    <dbReference type="NCBI Taxonomy" id="1110697"/>
    <lineage>
        <taxon>Bacteria</taxon>
        <taxon>Bacillati</taxon>
        <taxon>Actinomycetota</taxon>
        <taxon>Actinomycetes</taxon>
        <taxon>Mycobacteriales</taxon>
        <taxon>Nocardiaceae</taxon>
        <taxon>Nocardia</taxon>
    </lineage>
</organism>
<dbReference type="Gene3D" id="3.40.50.300">
    <property type="entry name" value="P-loop containing nucleotide triphosphate hydrolases"/>
    <property type="match status" value="1"/>
</dbReference>
<dbReference type="EMBL" id="BAFO02000032">
    <property type="protein sequence ID" value="GAD86403.1"/>
    <property type="molecule type" value="Genomic_DNA"/>
</dbReference>
<proteinExistence type="predicted"/>
<gene>
    <name evidence="1" type="ORF">NCAST_32_08900</name>
</gene>
<keyword evidence="2" id="KW-1185">Reference proteome</keyword>
<dbReference type="RefSeq" id="WP_019046827.1">
    <property type="nucleotide sequence ID" value="NZ_BAFO02000032.1"/>
</dbReference>
<dbReference type="Proteomes" id="UP000017048">
    <property type="component" value="Unassembled WGS sequence"/>
</dbReference>
<comment type="caution">
    <text evidence="1">The sequence shown here is derived from an EMBL/GenBank/DDBJ whole genome shotgun (WGS) entry which is preliminary data.</text>
</comment>
<accession>U5EJ82</accession>
<name>U5EJ82_NOCAS</name>
<protein>
    <recommendedName>
        <fullName evidence="3">AAA family ATPase</fullName>
    </recommendedName>
</protein>
<sequence>MNPAALPAQVHETHTAVVVLCGGRAYKSKKPVRTDFLDFSSAALREEACARELALNVRLAPDVYLGVAHLDDPQGGPAEPILVMRRMPEQRRLSVLITANAVPAPDLTALVELLARFHDTAQRSAEIDRAGGRDAVRARWRSLLGPLRDATELVDPMVLARIEHRATRYLDGRAALFADRIAQGRVVDGHGDLLAEDIFELPDGFRVLDCLDFDDDLRHVDRVDDIAFLAMDFEFLGHPDLARRLLADYFRVTDDPVPASLVDHYIAYRAMVRAKVDLIRAGQGDTGAGARLRGHLDIAAHHLAAGTVRLTLIGGLPGTGKSTLAAHLADRTGSVVLGTDHLRKELARCGEIDGDTGRFGAGRYSATAKAAVYDALFDRARELLARGVPVILDASWIRDEERRGARALAEQVCAELVTLRCVCPRDLAHRRIRARQGGDSDATADIADAMAASDTDWVDAVVVDTSLTLGDSLDVAFAAWADPVDVSAVSSA</sequence>
<dbReference type="SUPFAM" id="SSF52540">
    <property type="entry name" value="P-loop containing nucleoside triphosphate hydrolases"/>
    <property type="match status" value="1"/>
</dbReference>
<dbReference type="PANTHER" id="PTHR43883:SF1">
    <property type="entry name" value="GLUCONOKINASE"/>
    <property type="match status" value="1"/>
</dbReference>
<evidence type="ECO:0008006" key="3">
    <source>
        <dbReference type="Google" id="ProtNLM"/>
    </source>
</evidence>
<dbReference type="SUPFAM" id="SSF56112">
    <property type="entry name" value="Protein kinase-like (PK-like)"/>
    <property type="match status" value="1"/>
</dbReference>
<reference evidence="1 2" key="1">
    <citation type="journal article" date="2014" name="BMC Genomics">
        <title>Genome based analysis of type-I polyketide synthase and nonribosomal peptide synthetase gene clusters in seven strains of five representative Nocardia species.</title>
        <authorList>
            <person name="Komaki H."/>
            <person name="Ichikawa N."/>
            <person name="Hosoyama A."/>
            <person name="Takahashi-Nakaguchi A."/>
            <person name="Matsuzawa T."/>
            <person name="Suzuki K."/>
            <person name="Fujita N."/>
            <person name="Gonoi T."/>
        </authorList>
    </citation>
    <scope>NUCLEOTIDE SEQUENCE [LARGE SCALE GENOMIC DNA]</scope>
    <source>
        <strain evidence="1 2">NBRC 15531</strain>
    </source>
</reference>
<dbReference type="eggNOG" id="COG0645">
    <property type="taxonomic scope" value="Bacteria"/>
</dbReference>
<dbReference type="InterPro" id="IPR011009">
    <property type="entry name" value="Kinase-like_dom_sf"/>
</dbReference>